<dbReference type="InterPro" id="IPR003439">
    <property type="entry name" value="ABC_transporter-like_ATP-bd"/>
</dbReference>
<dbReference type="GO" id="GO:0005524">
    <property type="term" value="F:ATP binding"/>
    <property type="evidence" value="ECO:0007669"/>
    <property type="project" value="UniProtKB-KW"/>
</dbReference>
<evidence type="ECO:0000256" key="2">
    <source>
        <dbReference type="ARBA" id="ARBA00022448"/>
    </source>
</evidence>
<evidence type="ECO:0000259" key="10">
    <source>
        <dbReference type="PROSITE" id="PS50893"/>
    </source>
</evidence>
<dbReference type="PROSITE" id="PS50893">
    <property type="entry name" value="ABC_TRANSPORTER_2"/>
    <property type="match status" value="1"/>
</dbReference>
<organism evidence="12">
    <name type="scientific">marine sediment metagenome</name>
    <dbReference type="NCBI Taxonomy" id="412755"/>
    <lineage>
        <taxon>unclassified sequences</taxon>
        <taxon>metagenomes</taxon>
        <taxon>ecological metagenomes</taxon>
    </lineage>
</organism>
<dbReference type="InterPro" id="IPR003593">
    <property type="entry name" value="AAA+_ATPase"/>
</dbReference>
<dbReference type="PANTHER" id="PTHR24221">
    <property type="entry name" value="ATP-BINDING CASSETTE SUB-FAMILY B"/>
    <property type="match status" value="1"/>
</dbReference>
<evidence type="ECO:0000256" key="4">
    <source>
        <dbReference type="ARBA" id="ARBA00022692"/>
    </source>
</evidence>
<dbReference type="GO" id="GO:0005886">
    <property type="term" value="C:plasma membrane"/>
    <property type="evidence" value="ECO:0007669"/>
    <property type="project" value="UniProtKB-SubCell"/>
</dbReference>
<evidence type="ECO:0000313" key="12">
    <source>
        <dbReference type="EMBL" id="KKN43312.1"/>
    </source>
</evidence>
<feature type="non-terminal residue" evidence="12">
    <location>
        <position position="1"/>
    </location>
</feature>
<evidence type="ECO:0000256" key="6">
    <source>
        <dbReference type="ARBA" id="ARBA00022840"/>
    </source>
</evidence>
<accession>A0A0F9R2C1</accession>
<dbReference type="PANTHER" id="PTHR24221:SF654">
    <property type="entry name" value="ATP-BINDING CASSETTE SUB-FAMILY B MEMBER 6"/>
    <property type="match status" value="1"/>
</dbReference>
<keyword evidence="2" id="KW-0813">Transport</keyword>
<dbReference type="Gene3D" id="3.40.50.300">
    <property type="entry name" value="P-loop containing nucleotide triphosphate hydrolases"/>
    <property type="match status" value="1"/>
</dbReference>
<feature type="domain" description="ABC transmembrane type-1" evidence="11">
    <location>
        <begin position="1"/>
        <end position="140"/>
    </location>
</feature>
<dbReference type="InterPro" id="IPR036640">
    <property type="entry name" value="ABC1_TM_sf"/>
</dbReference>
<keyword evidence="6" id="KW-0067">ATP-binding</keyword>
<keyword evidence="8 9" id="KW-0472">Membrane</keyword>
<comment type="caution">
    <text evidence="12">The sequence shown here is derived from an EMBL/GenBank/DDBJ whole genome shotgun (WGS) entry which is preliminary data.</text>
</comment>
<dbReference type="GO" id="GO:0016887">
    <property type="term" value="F:ATP hydrolysis activity"/>
    <property type="evidence" value="ECO:0007669"/>
    <property type="project" value="InterPro"/>
</dbReference>
<evidence type="ECO:0000256" key="5">
    <source>
        <dbReference type="ARBA" id="ARBA00022741"/>
    </source>
</evidence>
<dbReference type="GO" id="GO:0140359">
    <property type="term" value="F:ABC-type transporter activity"/>
    <property type="evidence" value="ECO:0007669"/>
    <property type="project" value="InterPro"/>
</dbReference>
<comment type="subcellular location">
    <subcellularLocation>
        <location evidence="1">Cell membrane</location>
        <topology evidence="1">Multi-pass membrane protein</topology>
    </subcellularLocation>
</comment>
<protein>
    <recommendedName>
        <fullName evidence="13">ABC transporter domain-containing protein</fullName>
    </recommendedName>
</protein>
<proteinExistence type="predicted"/>
<feature type="transmembrane region" description="Helical" evidence="9">
    <location>
        <begin position="80"/>
        <end position="104"/>
    </location>
</feature>
<keyword evidence="5" id="KW-0547">Nucleotide-binding</keyword>
<feature type="transmembrane region" description="Helical" evidence="9">
    <location>
        <begin position="124"/>
        <end position="142"/>
    </location>
</feature>
<sequence length="423" mass="47935">TLFAILFLISLKYYVKKLGPVTLRLRSFFGMMNATLAETLTGIEVVKASVQEHRELEKYISNVKSYRDAYIDQGKIQARFLPLLLIALTVTIGLTHGIILTFILPITKWTIGHLIGYLGLIAQLRFPTMVSMFVFATLRAAISSSHRLLELMNRTTEIDENLEGTKKIIDGKITFENVSFTYPGSEKPVLKNINFEVQPGQTVAIVGTTGSGKTTLTKLMSRLYDVNQGRILIDDIDVREYALQSLRSQISYIEQDIFLFSDSLFNNISFGRTSSLEEIIHCAKEAQADDFIRQLPNQYDSEVGERGVQLSGGERQRIAIARAFLSDPRILILDDSTSAIDSNTEDKIQKAIKNILRRRTTLLITHRLSQIRWADLIIVLKSGEIGNMGTHEDLLRTSEEYRKIFIKKFDVDIEQLLKYKEGS</sequence>
<evidence type="ECO:0000256" key="8">
    <source>
        <dbReference type="ARBA" id="ARBA00023136"/>
    </source>
</evidence>
<dbReference type="InterPro" id="IPR039421">
    <property type="entry name" value="Type_1_exporter"/>
</dbReference>
<gene>
    <name evidence="12" type="ORF">LCGC14_0704320</name>
</gene>
<evidence type="ECO:0000256" key="3">
    <source>
        <dbReference type="ARBA" id="ARBA00022475"/>
    </source>
</evidence>
<reference evidence="12" key="1">
    <citation type="journal article" date="2015" name="Nature">
        <title>Complex archaea that bridge the gap between prokaryotes and eukaryotes.</title>
        <authorList>
            <person name="Spang A."/>
            <person name="Saw J.H."/>
            <person name="Jorgensen S.L."/>
            <person name="Zaremba-Niedzwiedzka K."/>
            <person name="Martijn J."/>
            <person name="Lind A.E."/>
            <person name="van Eijk R."/>
            <person name="Schleper C."/>
            <person name="Guy L."/>
            <person name="Ettema T.J."/>
        </authorList>
    </citation>
    <scope>NUCLEOTIDE SEQUENCE</scope>
</reference>
<evidence type="ECO:0000256" key="1">
    <source>
        <dbReference type="ARBA" id="ARBA00004651"/>
    </source>
</evidence>
<dbReference type="PROSITE" id="PS00211">
    <property type="entry name" value="ABC_TRANSPORTER_1"/>
    <property type="match status" value="1"/>
</dbReference>
<dbReference type="SMART" id="SM00382">
    <property type="entry name" value="AAA"/>
    <property type="match status" value="1"/>
</dbReference>
<dbReference type="InterPro" id="IPR027417">
    <property type="entry name" value="P-loop_NTPase"/>
</dbReference>
<dbReference type="SUPFAM" id="SSF52540">
    <property type="entry name" value="P-loop containing nucleoside triphosphate hydrolases"/>
    <property type="match status" value="1"/>
</dbReference>
<dbReference type="PROSITE" id="PS50929">
    <property type="entry name" value="ABC_TM1F"/>
    <property type="match status" value="1"/>
</dbReference>
<dbReference type="Gene3D" id="1.20.1560.10">
    <property type="entry name" value="ABC transporter type 1, transmembrane domain"/>
    <property type="match status" value="1"/>
</dbReference>
<dbReference type="GO" id="GO:0034040">
    <property type="term" value="F:ATPase-coupled lipid transmembrane transporter activity"/>
    <property type="evidence" value="ECO:0007669"/>
    <property type="project" value="TreeGrafter"/>
</dbReference>
<evidence type="ECO:0000256" key="7">
    <source>
        <dbReference type="ARBA" id="ARBA00022989"/>
    </source>
</evidence>
<keyword evidence="3" id="KW-1003">Cell membrane</keyword>
<dbReference type="Pfam" id="PF00005">
    <property type="entry name" value="ABC_tran"/>
    <property type="match status" value="1"/>
</dbReference>
<feature type="domain" description="ABC transporter" evidence="10">
    <location>
        <begin position="173"/>
        <end position="407"/>
    </location>
</feature>
<dbReference type="FunFam" id="3.40.50.300:FF:000221">
    <property type="entry name" value="Multidrug ABC transporter ATP-binding protein"/>
    <property type="match status" value="1"/>
</dbReference>
<evidence type="ECO:0000259" key="11">
    <source>
        <dbReference type="PROSITE" id="PS50929"/>
    </source>
</evidence>
<evidence type="ECO:0008006" key="13">
    <source>
        <dbReference type="Google" id="ProtNLM"/>
    </source>
</evidence>
<dbReference type="AlphaFoldDB" id="A0A0F9R2C1"/>
<name>A0A0F9R2C1_9ZZZZ</name>
<keyword evidence="4 9" id="KW-0812">Transmembrane</keyword>
<dbReference type="EMBL" id="LAZR01001519">
    <property type="protein sequence ID" value="KKN43312.1"/>
    <property type="molecule type" value="Genomic_DNA"/>
</dbReference>
<dbReference type="InterPro" id="IPR011527">
    <property type="entry name" value="ABC1_TM_dom"/>
</dbReference>
<dbReference type="InterPro" id="IPR017871">
    <property type="entry name" value="ABC_transporter-like_CS"/>
</dbReference>
<keyword evidence="7 9" id="KW-1133">Transmembrane helix</keyword>
<evidence type="ECO:0000256" key="9">
    <source>
        <dbReference type="SAM" id="Phobius"/>
    </source>
</evidence>
<dbReference type="SUPFAM" id="SSF90123">
    <property type="entry name" value="ABC transporter transmembrane region"/>
    <property type="match status" value="1"/>
</dbReference>